<evidence type="ECO:0000313" key="2">
    <source>
        <dbReference type="Proteomes" id="UP000699042"/>
    </source>
</evidence>
<keyword evidence="2" id="KW-1185">Reference proteome</keyword>
<dbReference type="EMBL" id="JAESDN010000009">
    <property type="protein sequence ID" value="KAG7045077.1"/>
    <property type="molecule type" value="Genomic_DNA"/>
</dbReference>
<evidence type="ECO:0000313" key="1">
    <source>
        <dbReference type="EMBL" id="KAG7045077.1"/>
    </source>
</evidence>
<proteinExistence type="predicted"/>
<dbReference type="AlphaFoldDB" id="A0A9P7QXQ1"/>
<organism evidence="1 2">
    <name type="scientific">Colletotrichum scovillei</name>
    <dbReference type="NCBI Taxonomy" id="1209932"/>
    <lineage>
        <taxon>Eukaryota</taxon>
        <taxon>Fungi</taxon>
        <taxon>Dikarya</taxon>
        <taxon>Ascomycota</taxon>
        <taxon>Pezizomycotina</taxon>
        <taxon>Sordariomycetes</taxon>
        <taxon>Hypocreomycetidae</taxon>
        <taxon>Glomerellales</taxon>
        <taxon>Glomerellaceae</taxon>
        <taxon>Colletotrichum</taxon>
        <taxon>Colletotrichum acutatum species complex</taxon>
    </lineage>
</organism>
<protein>
    <submittedName>
        <fullName evidence="1">Uncharacterized protein</fullName>
    </submittedName>
</protein>
<gene>
    <name evidence="1" type="ORF">JMJ77_009165</name>
</gene>
<reference evidence="1" key="1">
    <citation type="submission" date="2021-05" db="EMBL/GenBank/DDBJ databases">
        <title>Comparative genomics of three Colletotrichum scovillei strains and genetic complementation revealed genes involved fungal growth and virulence on chili pepper.</title>
        <authorList>
            <person name="Hsieh D.-K."/>
            <person name="Chuang S.-C."/>
            <person name="Chen C.-Y."/>
            <person name="Chao Y.-T."/>
            <person name="Lu M.-Y.J."/>
            <person name="Lee M.-H."/>
            <person name="Shih M.-C."/>
        </authorList>
    </citation>
    <scope>NUCLEOTIDE SEQUENCE</scope>
    <source>
        <strain evidence="1">Coll-153</strain>
    </source>
</reference>
<feature type="non-terminal residue" evidence="1">
    <location>
        <position position="1"/>
    </location>
</feature>
<accession>A0A9P7QXQ1</accession>
<sequence>YFIYQFLWKTAQNAAIRLHHRIQTILKPAIPIVGLGHAKVSIKNRCNAVFGLGIPIIRCTSSKAIRIRVDLDCEEY</sequence>
<name>A0A9P7QXQ1_9PEZI</name>
<dbReference type="Proteomes" id="UP000699042">
    <property type="component" value="Unassembled WGS sequence"/>
</dbReference>
<comment type="caution">
    <text evidence="1">The sequence shown here is derived from an EMBL/GenBank/DDBJ whole genome shotgun (WGS) entry which is preliminary data.</text>
</comment>